<accession>A0A0A8YGK3</accession>
<evidence type="ECO:0000313" key="1">
    <source>
        <dbReference type="EMBL" id="JAD24948.1"/>
    </source>
</evidence>
<reference evidence="1" key="2">
    <citation type="journal article" date="2015" name="Data Brief">
        <title>Shoot transcriptome of the giant reed, Arundo donax.</title>
        <authorList>
            <person name="Barrero R.A."/>
            <person name="Guerrero F.D."/>
            <person name="Moolhuijzen P."/>
            <person name="Goolsby J.A."/>
            <person name="Tidwell J."/>
            <person name="Bellgard S.E."/>
            <person name="Bellgard M.I."/>
        </authorList>
    </citation>
    <scope>NUCLEOTIDE SEQUENCE</scope>
    <source>
        <tissue evidence="1">Shoot tissue taken approximately 20 cm above the soil surface</tissue>
    </source>
</reference>
<reference evidence="1" key="1">
    <citation type="submission" date="2014-09" db="EMBL/GenBank/DDBJ databases">
        <authorList>
            <person name="Magalhaes I.L.F."/>
            <person name="Oliveira U."/>
            <person name="Santos F.R."/>
            <person name="Vidigal T.H.D.A."/>
            <person name="Brescovit A.D."/>
            <person name="Santos A.J."/>
        </authorList>
    </citation>
    <scope>NUCLEOTIDE SEQUENCE</scope>
    <source>
        <tissue evidence="1">Shoot tissue taken approximately 20 cm above the soil surface</tissue>
    </source>
</reference>
<organism evidence="1">
    <name type="scientific">Arundo donax</name>
    <name type="common">Giant reed</name>
    <name type="synonym">Donax arundinaceus</name>
    <dbReference type="NCBI Taxonomy" id="35708"/>
    <lineage>
        <taxon>Eukaryota</taxon>
        <taxon>Viridiplantae</taxon>
        <taxon>Streptophyta</taxon>
        <taxon>Embryophyta</taxon>
        <taxon>Tracheophyta</taxon>
        <taxon>Spermatophyta</taxon>
        <taxon>Magnoliopsida</taxon>
        <taxon>Liliopsida</taxon>
        <taxon>Poales</taxon>
        <taxon>Poaceae</taxon>
        <taxon>PACMAD clade</taxon>
        <taxon>Arundinoideae</taxon>
        <taxon>Arundineae</taxon>
        <taxon>Arundo</taxon>
    </lineage>
</organism>
<dbReference type="AlphaFoldDB" id="A0A0A8YGK3"/>
<proteinExistence type="predicted"/>
<dbReference type="EMBL" id="GBRH01272947">
    <property type="protein sequence ID" value="JAD24948.1"/>
    <property type="molecule type" value="Transcribed_RNA"/>
</dbReference>
<sequence length="50" mass="5479">MATGLEMPTSHAVSDEETDCVPCFSIDVHVFCTDNTQVKPRTLPLNVPEC</sequence>
<name>A0A0A8YGK3_ARUDO</name>
<protein>
    <submittedName>
        <fullName evidence="1">Uncharacterized protein</fullName>
    </submittedName>
</protein>